<dbReference type="Proteomes" id="UP001151760">
    <property type="component" value="Unassembled WGS sequence"/>
</dbReference>
<name>A0ABQ5ASB0_9ASTR</name>
<reference evidence="1" key="1">
    <citation type="journal article" date="2022" name="Int. J. Mol. Sci.">
        <title>Draft Genome of Tanacetum Coccineum: Genomic Comparison of Closely Related Tanacetum-Family Plants.</title>
        <authorList>
            <person name="Yamashiro T."/>
            <person name="Shiraishi A."/>
            <person name="Nakayama K."/>
            <person name="Satake H."/>
        </authorList>
    </citation>
    <scope>NUCLEOTIDE SEQUENCE</scope>
</reference>
<protein>
    <submittedName>
        <fullName evidence="1">VIER F-box protein 2</fullName>
    </submittedName>
</protein>
<proteinExistence type="predicted"/>
<reference evidence="1" key="2">
    <citation type="submission" date="2022-01" db="EMBL/GenBank/DDBJ databases">
        <authorList>
            <person name="Yamashiro T."/>
            <person name="Shiraishi A."/>
            <person name="Satake H."/>
            <person name="Nakayama K."/>
        </authorList>
    </citation>
    <scope>NUCLEOTIDE SEQUENCE</scope>
</reference>
<accession>A0ABQ5ASB0</accession>
<evidence type="ECO:0000313" key="2">
    <source>
        <dbReference type="Proteomes" id="UP001151760"/>
    </source>
</evidence>
<organism evidence="1 2">
    <name type="scientific">Tanacetum coccineum</name>
    <dbReference type="NCBI Taxonomy" id="301880"/>
    <lineage>
        <taxon>Eukaryota</taxon>
        <taxon>Viridiplantae</taxon>
        <taxon>Streptophyta</taxon>
        <taxon>Embryophyta</taxon>
        <taxon>Tracheophyta</taxon>
        <taxon>Spermatophyta</taxon>
        <taxon>Magnoliopsida</taxon>
        <taxon>eudicotyledons</taxon>
        <taxon>Gunneridae</taxon>
        <taxon>Pentapetalae</taxon>
        <taxon>asterids</taxon>
        <taxon>campanulids</taxon>
        <taxon>Asterales</taxon>
        <taxon>Asteraceae</taxon>
        <taxon>Asteroideae</taxon>
        <taxon>Anthemideae</taxon>
        <taxon>Anthemidinae</taxon>
        <taxon>Tanacetum</taxon>
    </lineage>
</organism>
<dbReference type="InterPro" id="IPR018247">
    <property type="entry name" value="EF_Hand_1_Ca_BS"/>
</dbReference>
<dbReference type="EMBL" id="BQNB010012578">
    <property type="protein sequence ID" value="GJT05325.1"/>
    <property type="molecule type" value="Genomic_DNA"/>
</dbReference>
<comment type="caution">
    <text evidence="1">The sequence shown here is derived from an EMBL/GenBank/DDBJ whole genome shotgun (WGS) entry which is preliminary data.</text>
</comment>
<evidence type="ECO:0000313" key="1">
    <source>
        <dbReference type="EMBL" id="GJT05325.1"/>
    </source>
</evidence>
<sequence>MDDDLFIYEVEIPGLSSIPCDKKEGDDSDDGDLDVYEPRAFYDKNDGSYAEVVIFVNKRLVRLMDVTVDQWLNLIYGDHKKVDVKKRWVTRGIDADMEYDPSDVEFAEWLASKLYNHMTMDRYTINAFWIYWTRGDDEVELIDKEFSDPDDENLIDKDEVAKVFRIETNIFDFETPICKAFNEFNYLLKIDTDLLTSDILGFKTYDEFKNEWIDEWNKGIPWVPEEPWSKNGIPIDDIIIFASLSVSRMGKLNGPLAIQMMPDGKLKEEALKKKTIYERSWGDATQDNASYHANKEEEQYEEDRCELLGNPCQEPPVCKIGRFEVIKYSFGPVEEYIAIKEYEYNDLTRTEEDACHDYHGIFRIMDEG</sequence>
<dbReference type="PROSITE" id="PS00018">
    <property type="entry name" value="EF_HAND_1"/>
    <property type="match status" value="1"/>
</dbReference>
<keyword evidence="2" id="KW-1185">Reference proteome</keyword>
<gene>
    <name evidence="1" type="ORF">Tco_0839787</name>
</gene>